<reference evidence="7" key="1">
    <citation type="journal article" date="2019" name="Int. J. Syst. Evol. Microbiol.">
        <title>The Global Catalogue of Microorganisms (GCM) 10K type strain sequencing project: providing services to taxonomists for standard genome sequencing and annotation.</title>
        <authorList>
            <consortium name="The Broad Institute Genomics Platform"/>
            <consortium name="The Broad Institute Genome Sequencing Center for Infectious Disease"/>
            <person name="Wu L."/>
            <person name="Ma J."/>
        </authorList>
    </citation>
    <scope>NUCLEOTIDE SEQUENCE [LARGE SCALE GENOMIC DNA]</scope>
    <source>
        <strain evidence="7">JCM 13004</strain>
    </source>
</reference>
<dbReference type="RefSeq" id="WP_344444226.1">
    <property type="nucleotide sequence ID" value="NZ_BAAALF010000104.1"/>
</dbReference>
<name>A0ABP4HCS7_9ACTN</name>
<keyword evidence="4" id="KW-0804">Transcription</keyword>
<comment type="similarity">
    <text evidence="1">Belongs to the LysR transcriptional regulatory family.</text>
</comment>
<accession>A0ABP4HCS7</accession>
<dbReference type="InterPro" id="IPR005119">
    <property type="entry name" value="LysR_subst-bd"/>
</dbReference>
<dbReference type="Pfam" id="PF03466">
    <property type="entry name" value="LysR_substrate"/>
    <property type="match status" value="1"/>
</dbReference>
<sequence>MELDPRRLLVLHTVAQCGGIAAAARRLAVTPSAVSQALARLEREAGRPLLDRSGGRPVLTAAGRLLAGRGARIADELTAAARELAEADGRVAGTVTIGAAPSVLTALAVRALAFLAAEHPQLTALLHEVGHRAGLRALAGGQVDLVVVTADRQEAPSAPAGTTAQVLMEDEYRLVVPAGWDPVPATAAELAGRPWIGAPPDSARAVAARRFRAAHGLEPAGEHLAVTPGAVRAMLAARLGAVVLPASSAAQLTGPTVTAIEVAGVFQTRVYHRTAPSGPPPVVEAALRALRRAVLAVAEELAARGVLERDPVVRPRLGE</sequence>
<dbReference type="Proteomes" id="UP001500037">
    <property type="component" value="Unassembled WGS sequence"/>
</dbReference>
<proteinExistence type="inferred from homology"/>
<comment type="caution">
    <text evidence="6">The sequence shown here is derived from an EMBL/GenBank/DDBJ whole genome shotgun (WGS) entry which is preliminary data.</text>
</comment>
<keyword evidence="7" id="KW-1185">Reference proteome</keyword>
<dbReference type="SUPFAM" id="SSF46785">
    <property type="entry name" value="Winged helix' DNA-binding domain"/>
    <property type="match status" value="1"/>
</dbReference>
<dbReference type="InterPro" id="IPR000847">
    <property type="entry name" value="LysR_HTH_N"/>
</dbReference>
<dbReference type="PANTHER" id="PTHR30126">
    <property type="entry name" value="HTH-TYPE TRANSCRIPTIONAL REGULATOR"/>
    <property type="match status" value="1"/>
</dbReference>
<evidence type="ECO:0000256" key="3">
    <source>
        <dbReference type="ARBA" id="ARBA00023125"/>
    </source>
</evidence>
<dbReference type="PANTHER" id="PTHR30126:SF39">
    <property type="entry name" value="HTH-TYPE TRANSCRIPTIONAL REGULATOR CYSL"/>
    <property type="match status" value="1"/>
</dbReference>
<dbReference type="EMBL" id="BAAALF010000104">
    <property type="protein sequence ID" value="GAA1253409.1"/>
    <property type="molecule type" value="Genomic_DNA"/>
</dbReference>
<dbReference type="SUPFAM" id="SSF53850">
    <property type="entry name" value="Periplasmic binding protein-like II"/>
    <property type="match status" value="1"/>
</dbReference>
<organism evidence="6 7">
    <name type="scientific">Kitasatospora nipponensis</name>
    <dbReference type="NCBI Taxonomy" id="258049"/>
    <lineage>
        <taxon>Bacteria</taxon>
        <taxon>Bacillati</taxon>
        <taxon>Actinomycetota</taxon>
        <taxon>Actinomycetes</taxon>
        <taxon>Kitasatosporales</taxon>
        <taxon>Streptomycetaceae</taxon>
        <taxon>Kitasatospora</taxon>
    </lineage>
</organism>
<feature type="domain" description="HTH lysR-type" evidence="5">
    <location>
        <begin position="3"/>
        <end position="60"/>
    </location>
</feature>
<evidence type="ECO:0000313" key="7">
    <source>
        <dbReference type="Proteomes" id="UP001500037"/>
    </source>
</evidence>
<evidence type="ECO:0000256" key="4">
    <source>
        <dbReference type="ARBA" id="ARBA00023163"/>
    </source>
</evidence>
<gene>
    <name evidence="6" type="ORF">GCM10009665_50100</name>
</gene>
<dbReference type="Pfam" id="PF00126">
    <property type="entry name" value="HTH_1"/>
    <property type="match status" value="1"/>
</dbReference>
<protein>
    <submittedName>
        <fullName evidence="6">LysR family transcriptional regulator</fullName>
    </submittedName>
</protein>
<keyword evidence="3" id="KW-0238">DNA-binding</keyword>
<evidence type="ECO:0000313" key="6">
    <source>
        <dbReference type="EMBL" id="GAA1253409.1"/>
    </source>
</evidence>
<dbReference type="InterPro" id="IPR036390">
    <property type="entry name" value="WH_DNA-bd_sf"/>
</dbReference>
<dbReference type="Gene3D" id="3.40.190.10">
    <property type="entry name" value="Periplasmic binding protein-like II"/>
    <property type="match status" value="2"/>
</dbReference>
<dbReference type="CDD" id="cd05466">
    <property type="entry name" value="PBP2_LTTR_substrate"/>
    <property type="match status" value="1"/>
</dbReference>
<dbReference type="InterPro" id="IPR036388">
    <property type="entry name" value="WH-like_DNA-bd_sf"/>
</dbReference>
<dbReference type="Gene3D" id="1.10.10.10">
    <property type="entry name" value="Winged helix-like DNA-binding domain superfamily/Winged helix DNA-binding domain"/>
    <property type="match status" value="1"/>
</dbReference>
<evidence type="ECO:0000256" key="2">
    <source>
        <dbReference type="ARBA" id="ARBA00023015"/>
    </source>
</evidence>
<evidence type="ECO:0000256" key="1">
    <source>
        <dbReference type="ARBA" id="ARBA00009437"/>
    </source>
</evidence>
<evidence type="ECO:0000259" key="5">
    <source>
        <dbReference type="PROSITE" id="PS50931"/>
    </source>
</evidence>
<keyword evidence="2" id="KW-0805">Transcription regulation</keyword>
<dbReference type="PROSITE" id="PS50931">
    <property type="entry name" value="HTH_LYSR"/>
    <property type="match status" value="1"/>
</dbReference>